<dbReference type="AlphaFoldDB" id="A0A7S8FD67"/>
<reference evidence="4 5" key="1">
    <citation type="journal article" date="2020" name="ISME J.">
        <title>Enrichment and physiological characterization of a novel comammox Nitrospira indicates ammonium inhibition of complete nitrification.</title>
        <authorList>
            <person name="Sakoula D."/>
            <person name="Koch H."/>
            <person name="Frank J."/>
            <person name="Jetten M.S.M."/>
            <person name="van Kessel M.A.H.J."/>
            <person name="Lucker S."/>
        </authorList>
    </citation>
    <scope>NUCLEOTIDE SEQUENCE [LARGE SCALE GENOMIC DNA]</scope>
    <source>
        <strain evidence="4">Comreactor17</strain>
    </source>
</reference>
<evidence type="ECO:0000256" key="2">
    <source>
        <dbReference type="ARBA" id="ARBA00022525"/>
    </source>
</evidence>
<dbReference type="GO" id="GO:0005576">
    <property type="term" value="C:extracellular region"/>
    <property type="evidence" value="ECO:0007669"/>
    <property type="project" value="UniProtKB-SubCell"/>
</dbReference>
<dbReference type="InterPro" id="IPR011050">
    <property type="entry name" value="Pectin_lyase_fold/virulence"/>
</dbReference>
<evidence type="ECO:0000313" key="4">
    <source>
        <dbReference type="EMBL" id="QPD03643.1"/>
    </source>
</evidence>
<sequence>MSDSRNLLHHALFPLCGILLLFILPRPMVAQGATYYVATTGSDSNPGTSASPWRNLQRCSRSPIKAGDTCIARAGTYTDTDGNGTTLYITPTSAAGTSSQPITIKSEKPLGAVIIIPSTHANNKGIYITRPYYIIEGFDITGGNKAGAGNNGISFQPGSTGGIARLNSFHHIGRTVCSNTGIYNAVLVTKVSNVVVERNRFYSIGRRRNGESGCSTTVSNLDHGIYIAGPSNLIVRRNVFYDVTRGYPIHVYGGTTTNLGIYHNTMSGKSPTGKPTGQIMLASAISGATIKNNISHNPATALIATYNLSASNVNVSYNLGTAKMKAASSIPGVTFSNNIENIANLGFINSTGNDFRLTSSSYAINRGTSSGVPLVPDGRPDIAAYEYSLQSTIASPLTPVGLKVQ</sequence>
<evidence type="ECO:0000256" key="3">
    <source>
        <dbReference type="ARBA" id="ARBA00022729"/>
    </source>
</evidence>
<dbReference type="EMBL" id="CP047423">
    <property type="protein sequence ID" value="QPD03643.1"/>
    <property type="molecule type" value="Genomic_DNA"/>
</dbReference>
<dbReference type="Proteomes" id="UP000593737">
    <property type="component" value="Chromosome"/>
</dbReference>
<evidence type="ECO:0000313" key="5">
    <source>
        <dbReference type="Proteomes" id="UP000593737"/>
    </source>
</evidence>
<dbReference type="InterPro" id="IPR052052">
    <property type="entry name" value="Polysaccharide_Lyase_9"/>
</dbReference>
<proteinExistence type="predicted"/>
<gene>
    <name evidence="4" type="ORF">Nkreftii_001417</name>
</gene>
<organism evidence="4 5">
    <name type="scientific">Candidatus Nitrospira kreftii</name>
    <dbReference type="NCBI Taxonomy" id="2652173"/>
    <lineage>
        <taxon>Bacteria</taxon>
        <taxon>Pseudomonadati</taxon>
        <taxon>Nitrospirota</taxon>
        <taxon>Nitrospiria</taxon>
        <taxon>Nitrospirales</taxon>
        <taxon>Nitrospiraceae</taxon>
        <taxon>Nitrospira</taxon>
    </lineage>
</organism>
<keyword evidence="2" id="KW-0964">Secreted</keyword>
<dbReference type="KEGG" id="nkf:Nkreftii_001417"/>
<evidence type="ECO:0008006" key="6">
    <source>
        <dbReference type="Google" id="ProtNLM"/>
    </source>
</evidence>
<dbReference type="InterPro" id="IPR006626">
    <property type="entry name" value="PbH1"/>
</dbReference>
<evidence type="ECO:0000256" key="1">
    <source>
        <dbReference type="ARBA" id="ARBA00004613"/>
    </source>
</evidence>
<dbReference type="InterPro" id="IPR012334">
    <property type="entry name" value="Pectin_lyas_fold"/>
</dbReference>
<keyword evidence="3" id="KW-0732">Signal</keyword>
<dbReference type="SUPFAM" id="SSF51126">
    <property type="entry name" value="Pectin lyase-like"/>
    <property type="match status" value="1"/>
</dbReference>
<name>A0A7S8FD67_9BACT</name>
<dbReference type="PANTHER" id="PTHR40088:SF2">
    <property type="entry name" value="SECRETED SUGAR HYDROLASE"/>
    <property type="match status" value="1"/>
</dbReference>
<dbReference type="Gene3D" id="2.160.20.10">
    <property type="entry name" value="Single-stranded right-handed beta-helix, Pectin lyase-like"/>
    <property type="match status" value="1"/>
</dbReference>
<protein>
    <recommendedName>
        <fullName evidence="6">Right handed beta helix domain-containing protein</fullName>
    </recommendedName>
</protein>
<dbReference type="GO" id="GO:0016837">
    <property type="term" value="F:carbon-oxygen lyase activity, acting on polysaccharides"/>
    <property type="evidence" value="ECO:0007669"/>
    <property type="project" value="TreeGrafter"/>
</dbReference>
<dbReference type="PANTHER" id="PTHR40088">
    <property type="entry name" value="PECTATE LYASE (EUROFUNG)"/>
    <property type="match status" value="1"/>
</dbReference>
<accession>A0A7S8FD67</accession>
<dbReference type="SMART" id="SM00710">
    <property type="entry name" value="PbH1"/>
    <property type="match status" value="4"/>
</dbReference>
<comment type="subcellular location">
    <subcellularLocation>
        <location evidence="1">Secreted</location>
    </subcellularLocation>
</comment>